<evidence type="ECO:0000313" key="2">
    <source>
        <dbReference type="Proteomes" id="UP000199506"/>
    </source>
</evidence>
<accession>A0A1H7MCA3</accession>
<dbReference type="EMBL" id="FOAK01000009">
    <property type="protein sequence ID" value="SEL08916.1"/>
    <property type="molecule type" value="Genomic_DNA"/>
</dbReference>
<proteinExistence type="predicted"/>
<organism evidence="1 2">
    <name type="scientific">Methanobrevibacter gottschalkii</name>
    <dbReference type="NCBI Taxonomy" id="190974"/>
    <lineage>
        <taxon>Archaea</taxon>
        <taxon>Methanobacteriati</taxon>
        <taxon>Methanobacteriota</taxon>
        <taxon>Methanomada group</taxon>
        <taxon>Methanobacteria</taxon>
        <taxon>Methanobacteriales</taxon>
        <taxon>Methanobacteriaceae</taxon>
        <taxon>Methanobrevibacter</taxon>
    </lineage>
</organism>
<evidence type="ECO:0000313" key="1">
    <source>
        <dbReference type="EMBL" id="SEL08916.1"/>
    </source>
</evidence>
<name>A0A1H7MCA3_9EURY</name>
<reference evidence="1 2" key="1">
    <citation type="submission" date="2016-10" db="EMBL/GenBank/DDBJ databases">
        <authorList>
            <person name="de Groot N.N."/>
        </authorList>
    </citation>
    <scope>NUCLEOTIDE SEQUENCE [LARGE SCALE GENOMIC DNA]</scope>
    <source>
        <strain evidence="1 2">DSM 11978</strain>
    </source>
</reference>
<dbReference type="RefSeq" id="WP_069572843.1">
    <property type="nucleotide sequence ID" value="NZ_FOAK01000009.1"/>
</dbReference>
<protein>
    <submittedName>
        <fullName evidence="1">Uncharacterized protein</fullName>
    </submittedName>
</protein>
<dbReference type="AlphaFoldDB" id="A0A1H7MCA3"/>
<gene>
    <name evidence="1" type="ORF">SAMN05216439_1929</name>
</gene>
<dbReference type="Proteomes" id="UP000199506">
    <property type="component" value="Unassembled WGS sequence"/>
</dbReference>
<dbReference type="OrthoDB" id="78351at2157"/>
<sequence>MNKIEIELTDEQLEKVKQLEAQNISVGQAIDMLFEVKEKALFEIEKIEKSGLIDKVSNINVNNKTENLEENYGDSEKTYEMEVQDIKHRIKWGKDFFKF</sequence>
<dbReference type="STRING" id="190974.SAMN05216439_1929"/>